<dbReference type="PRINTS" id="PR00123">
    <property type="entry name" value="ATPASEA"/>
</dbReference>
<feature type="transmembrane region" description="Helical" evidence="11">
    <location>
        <begin position="108"/>
        <end position="127"/>
    </location>
</feature>
<dbReference type="SUPFAM" id="SSF81336">
    <property type="entry name" value="F1F0 ATP synthase subunit A"/>
    <property type="match status" value="1"/>
</dbReference>
<evidence type="ECO:0000256" key="3">
    <source>
        <dbReference type="ARBA" id="ARBA00022448"/>
    </source>
</evidence>
<dbReference type="Gene3D" id="1.20.120.220">
    <property type="entry name" value="ATP synthase, F0 complex, subunit A"/>
    <property type="match status" value="1"/>
</dbReference>
<comment type="similarity">
    <text evidence="2 11 12">Belongs to the ATPase A chain family.</text>
</comment>
<dbReference type="Proteomes" id="UP000177583">
    <property type="component" value="Unassembled WGS sequence"/>
</dbReference>
<dbReference type="InterPro" id="IPR045082">
    <property type="entry name" value="ATP_syn_F0_a_bact/chloroplast"/>
</dbReference>
<organism evidence="13 14">
    <name type="scientific">Candidatus Lambdaproteobacteria bacterium RIFOXYD2_FULL_56_26</name>
    <dbReference type="NCBI Taxonomy" id="1817773"/>
    <lineage>
        <taxon>Bacteria</taxon>
        <taxon>Pseudomonadati</taxon>
        <taxon>Pseudomonadota</taxon>
        <taxon>Candidatus Lambdaproteobacteria</taxon>
    </lineage>
</organism>
<dbReference type="GO" id="GO:0042777">
    <property type="term" value="P:proton motive force-driven plasma membrane ATP synthesis"/>
    <property type="evidence" value="ECO:0007669"/>
    <property type="project" value="TreeGrafter"/>
</dbReference>
<keyword evidence="11" id="KW-1003">Cell membrane</keyword>
<evidence type="ECO:0000256" key="2">
    <source>
        <dbReference type="ARBA" id="ARBA00006810"/>
    </source>
</evidence>
<dbReference type="Pfam" id="PF00119">
    <property type="entry name" value="ATP-synt_A"/>
    <property type="match status" value="1"/>
</dbReference>
<dbReference type="PANTHER" id="PTHR42823:SF3">
    <property type="entry name" value="ATP SYNTHASE SUBUNIT A, CHLOROPLASTIC"/>
    <property type="match status" value="1"/>
</dbReference>
<feature type="transmembrane region" description="Helical" evidence="11">
    <location>
        <begin position="16"/>
        <end position="34"/>
    </location>
</feature>
<keyword evidence="4 11" id="KW-0138">CF(0)</keyword>
<evidence type="ECO:0000256" key="5">
    <source>
        <dbReference type="ARBA" id="ARBA00022692"/>
    </source>
</evidence>
<keyword evidence="5 11" id="KW-0812">Transmembrane</keyword>
<keyword evidence="8 11" id="KW-0406">Ion transport</keyword>
<dbReference type="PROSITE" id="PS00449">
    <property type="entry name" value="ATPASE_A"/>
    <property type="match status" value="1"/>
</dbReference>
<proteinExistence type="inferred from homology"/>
<evidence type="ECO:0000256" key="12">
    <source>
        <dbReference type="RuleBase" id="RU000483"/>
    </source>
</evidence>
<dbReference type="PANTHER" id="PTHR42823">
    <property type="entry name" value="ATP SYNTHASE SUBUNIT A, CHLOROPLASTIC"/>
    <property type="match status" value="1"/>
</dbReference>
<evidence type="ECO:0000313" key="13">
    <source>
        <dbReference type="EMBL" id="OGH00115.1"/>
    </source>
</evidence>
<feature type="transmembrane region" description="Helical" evidence="11">
    <location>
        <begin position="195"/>
        <end position="218"/>
    </location>
</feature>
<evidence type="ECO:0000256" key="8">
    <source>
        <dbReference type="ARBA" id="ARBA00023065"/>
    </source>
</evidence>
<dbReference type="GO" id="GO:0005886">
    <property type="term" value="C:plasma membrane"/>
    <property type="evidence" value="ECO:0007669"/>
    <property type="project" value="UniProtKB-SubCell"/>
</dbReference>
<name>A0A1F6GPP8_9PROT</name>
<evidence type="ECO:0000256" key="11">
    <source>
        <dbReference type="HAMAP-Rule" id="MF_01393"/>
    </source>
</evidence>
<dbReference type="NCBIfam" id="TIGR01131">
    <property type="entry name" value="ATP_synt_6_or_A"/>
    <property type="match status" value="1"/>
</dbReference>
<protein>
    <recommendedName>
        <fullName evidence="11 12">ATP synthase subunit a</fullName>
    </recommendedName>
    <alternativeName>
        <fullName evidence="11">ATP synthase F0 sector subunit a</fullName>
    </alternativeName>
    <alternativeName>
        <fullName evidence="11">F-ATPase subunit 6</fullName>
    </alternativeName>
</protein>
<dbReference type="GO" id="GO:0045259">
    <property type="term" value="C:proton-transporting ATP synthase complex"/>
    <property type="evidence" value="ECO:0007669"/>
    <property type="project" value="UniProtKB-KW"/>
</dbReference>
<comment type="function">
    <text evidence="11 12">Key component of the proton channel; it plays a direct role in the translocation of protons across the membrane.</text>
</comment>
<evidence type="ECO:0000256" key="6">
    <source>
        <dbReference type="ARBA" id="ARBA00022781"/>
    </source>
</evidence>
<evidence type="ECO:0000256" key="9">
    <source>
        <dbReference type="ARBA" id="ARBA00023136"/>
    </source>
</evidence>
<dbReference type="InterPro" id="IPR035908">
    <property type="entry name" value="F0_ATP_A_sf"/>
</dbReference>
<keyword evidence="9 11" id="KW-0472">Membrane</keyword>
<gene>
    <name evidence="11" type="primary">atpB</name>
    <name evidence="13" type="ORF">A2557_04385</name>
</gene>
<dbReference type="HAMAP" id="MF_01393">
    <property type="entry name" value="ATP_synth_a_bact"/>
    <property type="match status" value="1"/>
</dbReference>
<sequence>MLHLGHALESLGVDPHVGIDVLFTSGLLVFFALVGGAKFRKGTQVEPSGRLDLASFVELTIGGIYNFTKGALGHKAGSLFWLTGSLALFILINNLIGLVPGFNPPTDQFNVTIVLGLIVFLVTHVLGFQTHGFAYLKHFMGPAWWLAWLMFPIELISHLVRPLSLALRLFGNITGDHKVSAVFFGILPLLLPLPFLGLGLFVAFVQTFVFLLLTLVYFQMALSHDH</sequence>
<dbReference type="AlphaFoldDB" id="A0A1F6GPP8"/>
<keyword evidence="10 11" id="KW-0066">ATP synthesis</keyword>
<evidence type="ECO:0000256" key="4">
    <source>
        <dbReference type="ARBA" id="ARBA00022547"/>
    </source>
</evidence>
<dbReference type="InterPro" id="IPR000568">
    <property type="entry name" value="ATP_synth_F0_asu"/>
</dbReference>
<keyword evidence="3 11" id="KW-0813">Transport</keyword>
<reference evidence="13 14" key="1">
    <citation type="journal article" date="2016" name="Nat. Commun.">
        <title>Thousands of microbial genomes shed light on interconnected biogeochemical processes in an aquifer system.</title>
        <authorList>
            <person name="Anantharaman K."/>
            <person name="Brown C.T."/>
            <person name="Hug L.A."/>
            <person name="Sharon I."/>
            <person name="Castelle C.J."/>
            <person name="Probst A.J."/>
            <person name="Thomas B.C."/>
            <person name="Singh A."/>
            <person name="Wilkins M.J."/>
            <person name="Karaoz U."/>
            <person name="Brodie E.L."/>
            <person name="Williams K.H."/>
            <person name="Hubbard S.S."/>
            <person name="Banfield J.F."/>
        </authorList>
    </citation>
    <scope>NUCLEOTIDE SEQUENCE [LARGE SCALE GENOMIC DNA]</scope>
</reference>
<dbReference type="InterPro" id="IPR023011">
    <property type="entry name" value="ATP_synth_F0_asu_AS"/>
</dbReference>
<evidence type="ECO:0000256" key="10">
    <source>
        <dbReference type="ARBA" id="ARBA00023310"/>
    </source>
</evidence>
<dbReference type="CDD" id="cd00310">
    <property type="entry name" value="ATP-synt_Fo_a_6"/>
    <property type="match status" value="1"/>
</dbReference>
<dbReference type="GO" id="GO:0046933">
    <property type="term" value="F:proton-transporting ATP synthase activity, rotational mechanism"/>
    <property type="evidence" value="ECO:0007669"/>
    <property type="project" value="UniProtKB-UniRule"/>
</dbReference>
<feature type="transmembrane region" description="Helical" evidence="11">
    <location>
        <begin position="139"/>
        <end position="160"/>
    </location>
</feature>
<evidence type="ECO:0000256" key="7">
    <source>
        <dbReference type="ARBA" id="ARBA00022989"/>
    </source>
</evidence>
<comment type="caution">
    <text evidence="13">The sequence shown here is derived from an EMBL/GenBank/DDBJ whole genome shotgun (WGS) entry which is preliminary data.</text>
</comment>
<feature type="transmembrane region" description="Helical" evidence="11">
    <location>
        <begin position="79"/>
        <end position="102"/>
    </location>
</feature>
<keyword evidence="6 11" id="KW-0375">Hydrogen ion transport</keyword>
<keyword evidence="7 11" id="KW-1133">Transmembrane helix</keyword>
<evidence type="ECO:0000313" key="14">
    <source>
        <dbReference type="Proteomes" id="UP000177583"/>
    </source>
</evidence>
<comment type="subcellular location">
    <subcellularLocation>
        <location evidence="11 12">Cell membrane</location>
        <topology evidence="11 12">Multi-pass membrane protein</topology>
    </subcellularLocation>
    <subcellularLocation>
        <location evidence="1">Membrane</location>
        <topology evidence="1">Multi-pass membrane protein</topology>
    </subcellularLocation>
</comment>
<dbReference type="EMBL" id="MFNF01000050">
    <property type="protein sequence ID" value="OGH00115.1"/>
    <property type="molecule type" value="Genomic_DNA"/>
</dbReference>
<accession>A0A1F6GPP8</accession>
<evidence type="ECO:0000256" key="1">
    <source>
        <dbReference type="ARBA" id="ARBA00004141"/>
    </source>
</evidence>